<keyword evidence="3" id="KW-1185">Reference proteome</keyword>
<dbReference type="Proteomes" id="UP000054302">
    <property type="component" value="Unassembled WGS sequence"/>
</dbReference>
<name>A0A0D1ZRR9_EXOME</name>
<evidence type="ECO:0000313" key="2">
    <source>
        <dbReference type="EMBL" id="KIV89453.1"/>
    </source>
</evidence>
<dbReference type="EMBL" id="KN847524">
    <property type="protein sequence ID" value="KIV89453.1"/>
    <property type="molecule type" value="Genomic_DNA"/>
</dbReference>
<dbReference type="VEuPathDB" id="FungiDB:PV10_06852"/>
<accession>A0A0D1ZRR9</accession>
<dbReference type="AlphaFoldDB" id="A0A0D1ZRR9"/>
<feature type="region of interest" description="Disordered" evidence="1">
    <location>
        <begin position="210"/>
        <end position="235"/>
    </location>
</feature>
<dbReference type="RefSeq" id="XP_016221027.1">
    <property type="nucleotide sequence ID" value="XM_016371695.1"/>
</dbReference>
<reference evidence="2 3" key="1">
    <citation type="submission" date="2015-01" db="EMBL/GenBank/DDBJ databases">
        <title>The Genome Sequence of Exophiala mesophila CBS40295.</title>
        <authorList>
            <consortium name="The Broad Institute Genomics Platform"/>
            <person name="Cuomo C."/>
            <person name="de Hoog S."/>
            <person name="Gorbushina A."/>
            <person name="Stielow B."/>
            <person name="Teixiera M."/>
            <person name="Abouelleil A."/>
            <person name="Chapman S.B."/>
            <person name="Priest M."/>
            <person name="Young S.K."/>
            <person name="Wortman J."/>
            <person name="Nusbaum C."/>
            <person name="Birren B."/>
        </authorList>
    </citation>
    <scope>NUCLEOTIDE SEQUENCE [LARGE SCALE GENOMIC DNA]</scope>
    <source>
        <strain evidence="2 3">CBS 40295</strain>
    </source>
</reference>
<dbReference type="HOGENOM" id="CLU_031065_1_0_1"/>
<evidence type="ECO:0000256" key="1">
    <source>
        <dbReference type="SAM" id="MobiDB-lite"/>
    </source>
</evidence>
<proteinExistence type="predicted"/>
<dbReference type="OrthoDB" id="3527108at2759"/>
<dbReference type="OMA" id="KNHREWI"/>
<dbReference type="GeneID" id="27324697"/>
<protein>
    <submittedName>
        <fullName evidence="2">Uncharacterized protein</fullName>
    </submittedName>
</protein>
<sequence length="265" mass="31067">MLEQTLLSYIAEGWPLSEIVVVDNTGSSRQNLHGLLSSDNHTFLNYTRLLQHYGVSIYRLPSRQSFAQLQNFLLELAFESQWRDFYISHQDVVVRRRFNSTLSVYQHILADRTSTAPRALTWFHYDWLSRVNVHAAVEIGTWDILIPWYPADCDYYGRARLKGFPILDYYAGEFYDVASCLSDPEKMLFWPPNTTEYQRVDEALKEMALEKGRNGKRSNNGRNTWQGREEHGISDDFGPRFQRMVGASRANYRQKWGTRHRYFSG</sequence>
<evidence type="ECO:0000313" key="3">
    <source>
        <dbReference type="Proteomes" id="UP000054302"/>
    </source>
</evidence>
<gene>
    <name evidence="2" type="ORF">PV10_06852</name>
</gene>
<dbReference type="STRING" id="212818.A0A0D1ZRR9"/>
<organism evidence="2 3">
    <name type="scientific">Exophiala mesophila</name>
    <name type="common">Black yeast-like fungus</name>
    <dbReference type="NCBI Taxonomy" id="212818"/>
    <lineage>
        <taxon>Eukaryota</taxon>
        <taxon>Fungi</taxon>
        <taxon>Dikarya</taxon>
        <taxon>Ascomycota</taxon>
        <taxon>Pezizomycotina</taxon>
        <taxon>Eurotiomycetes</taxon>
        <taxon>Chaetothyriomycetidae</taxon>
        <taxon>Chaetothyriales</taxon>
        <taxon>Herpotrichiellaceae</taxon>
        <taxon>Exophiala</taxon>
    </lineage>
</organism>